<gene>
    <name evidence="4" type="ORF">DBV39_06740</name>
</gene>
<protein>
    <recommendedName>
        <fullName evidence="3">AsmA domain-containing protein</fullName>
    </recommendedName>
</protein>
<dbReference type="GO" id="GO:0005886">
    <property type="term" value="C:plasma membrane"/>
    <property type="evidence" value="ECO:0007669"/>
    <property type="project" value="TreeGrafter"/>
</dbReference>
<dbReference type="RefSeq" id="WP_108620883.1">
    <property type="nucleotide sequence ID" value="NZ_CP028901.1"/>
</dbReference>
<dbReference type="AlphaFoldDB" id="A0A2R4XI91"/>
<dbReference type="KEGG" id="boz:DBV39_06740"/>
<feature type="compositionally biased region" description="Low complexity" evidence="1">
    <location>
        <begin position="424"/>
        <end position="436"/>
    </location>
</feature>
<proteinExistence type="predicted"/>
<dbReference type="PANTHER" id="PTHR30441">
    <property type="entry name" value="DUF748 DOMAIN-CONTAINING PROTEIN"/>
    <property type="match status" value="1"/>
</dbReference>
<dbReference type="GO" id="GO:0090313">
    <property type="term" value="P:regulation of protein targeting to membrane"/>
    <property type="evidence" value="ECO:0007669"/>
    <property type="project" value="TreeGrafter"/>
</dbReference>
<accession>A0A2R4XI91</accession>
<evidence type="ECO:0000313" key="4">
    <source>
        <dbReference type="EMBL" id="AWB33454.1"/>
    </source>
</evidence>
<dbReference type="OrthoDB" id="9766390at2"/>
<dbReference type="Proteomes" id="UP000244571">
    <property type="component" value="Chromosome"/>
</dbReference>
<reference evidence="4 5" key="1">
    <citation type="submission" date="2018-04" db="EMBL/GenBank/DDBJ databases">
        <title>Bordetella sp. HZ20 isolated from seawater.</title>
        <authorList>
            <person name="Sun C."/>
        </authorList>
    </citation>
    <scope>NUCLEOTIDE SEQUENCE [LARGE SCALE GENOMIC DNA]</scope>
    <source>
        <strain evidence="4 5">HZ20</strain>
    </source>
</reference>
<evidence type="ECO:0000256" key="1">
    <source>
        <dbReference type="SAM" id="MobiDB-lite"/>
    </source>
</evidence>
<evidence type="ECO:0000256" key="2">
    <source>
        <dbReference type="SAM" id="Phobius"/>
    </source>
</evidence>
<dbReference type="Pfam" id="PF05170">
    <property type="entry name" value="AsmA"/>
    <property type="match status" value="1"/>
</dbReference>
<dbReference type="EMBL" id="CP028901">
    <property type="protein sequence ID" value="AWB33454.1"/>
    <property type="molecule type" value="Genomic_DNA"/>
</dbReference>
<dbReference type="PANTHER" id="PTHR30441:SF4">
    <property type="entry name" value="PROTEIN ASMA"/>
    <property type="match status" value="1"/>
</dbReference>
<keyword evidence="5" id="KW-1185">Reference proteome</keyword>
<dbReference type="InterPro" id="IPR007844">
    <property type="entry name" value="AsmA"/>
</dbReference>
<organism evidence="4 5">
    <name type="scientific">Orrella marina</name>
    <dbReference type="NCBI Taxonomy" id="2163011"/>
    <lineage>
        <taxon>Bacteria</taxon>
        <taxon>Pseudomonadati</taxon>
        <taxon>Pseudomonadota</taxon>
        <taxon>Betaproteobacteria</taxon>
        <taxon>Burkholderiales</taxon>
        <taxon>Alcaligenaceae</taxon>
        <taxon>Orrella</taxon>
    </lineage>
</organism>
<feature type="region of interest" description="Disordered" evidence="1">
    <location>
        <begin position="415"/>
        <end position="436"/>
    </location>
</feature>
<evidence type="ECO:0000313" key="5">
    <source>
        <dbReference type="Proteomes" id="UP000244571"/>
    </source>
</evidence>
<feature type="transmembrane region" description="Helical" evidence="2">
    <location>
        <begin position="7"/>
        <end position="29"/>
    </location>
</feature>
<evidence type="ECO:0000259" key="3">
    <source>
        <dbReference type="Pfam" id="PF05170"/>
    </source>
</evidence>
<keyword evidence="2" id="KW-0812">Transmembrane</keyword>
<keyword evidence="2" id="KW-1133">Transmembrane helix</keyword>
<feature type="domain" description="AsmA" evidence="3">
    <location>
        <begin position="2"/>
        <end position="620"/>
    </location>
</feature>
<sequence>MKVVRYTLLGILGILALVVIAAAVFIFTFDPKQYRGDIERLVTEQTGRTLVLSDDIEMSLYPNLGVRLGPTRLTELDGKTTFLSVESAQVSVALMPLIKRQILVDGVNLSGLVANIVKDKNGRFNFDDLTGDPTEQEAIEPVEVTGAQGGSAEITFDVASVKLEKSSLSYLDQATGEQINLRDLNLSTGQLALQASGDLKFSGQLQAPAVPVDARIDLTGKYTLNVPEQFFSLDGAVLGVNGYAVQMQNLAATLKTSLQANLADNRFDLKGIEIDASAKDLFKASIRSAGLILNGDNLTIQQLDTSANMERPGQKYGLQFQTPEITGTTQRLVMNKFTSTLQADMPATLAQPLNVPLQGNLTIDLAKQTLQSTFSASVDDSKVNGTVTLPRFAPLAVRADVKVDQIDLDRYLTGAGAGNPSSDAGAESSNTSANASAPSKIDLSALNDLNVQAKIDIGQITTQGLTLTDFKTDINATNGLVRLGPHSVQLSGGSIQGDLSINARNNQIQLKETVSKIAIGQLLKELGQESRIEGQANLALDLTTRGDNVDQFKRNLGGVINFNVSDGAIRGVDIARLLRSIQGIITTGKLPEFSDEDRTVFSELSGSFNINQGVATNKDLSMKAPLFRVQGQGDINLVSSQVNYLARLSVVDTTQGQGGPELEMLRGVTIPVRLTGPLDNIGYQLDIASIAAEIAKSKAGKTITNKIEEAIGPERTEQIEQLLGPDISNKLKGLFSQ</sequence>
<name>A0A2R4XI91_9BURK</name>
<keyword evidence="2" id="KW-0472">Membrane</keyword>
<dbReference type="InterPro" id="IPR052894">
    <property type="entry name" value="AsmA-related"/>
</dbReference>